<evidence type="ECO:0000313" key="3">
    <source>
        <dbReference type="Proteomes" id="UP000253919"/>
    </source>
</evidence>
<dbReference type="EMBL" id="QASA01000001">
    <property type="protein sequence ID" value="RDC65580.1"/>
    <property type="molecule type" value="Genomic_DNA"/>
</dbReference>
<dbReference type="Pfam" id="PF13280">
    <property type="entry name" value="WYL"/>
    <property type="match status" value="1"/>
</dbReference>
<protein>
    <recommendedName>
        <fullName evidence="1">WYL domain-containing protein</fullName>
    </recommendedName>
</protein>
<dbReference type="PANTHER" id="PTHR34580">
    <property type="match status" value="1"/>
</dbReference>
<reference evidence="2 3" key="1">
    <citation type="submission" date="2018-04" db="EMBL/GenBank/DDBJ databases">
        <title>Adhaeribacter sp. HMF7616 genome sequencing and assembly.</title>
        <authorList>
            <person name="Kang H."/>
            <person name="Kang J."/>
            <person name="Cha I."/>
            <person name="Kim H."/>
            <person name="Joh K."/>
        </authorList>
    </citation>
    <scope>NUCLEOTIDE SEQUENCE [LARGE SCALE GENOMIC DNA]</scope>
    <source>
        <strain evidence="2 3">HMF7616</strain>
    </source>
</reference>
<dbReference type="InterPro" id="IPR051534">
    <property type="entry name" value="CBASS_pafABC_assoc_protein"/>
</dbReference>
<evidence type="ECO:0000313" key="2">
    <source>
        <dbReference type="EMBL" id="RDC65580.1"/>
    </source>
</evidence>
<organism evidence="2 3">
    <name type="scientific">Adhaeribacter pallidiroseus</name>
    <dbReference type="NCBI Taxonomy" id="2072847"/>
    <lineage>
        <taxon>Bacteria</taxon>
        <taxon>Pseudomonadati</taxon>
        <taxon>Bacteroidota</taxon>
        <taxon>Cytophagia</taxon>
        <taxon>Cytophagales</taxon>
        <taxon>Hymenobacteraceae</taxon>
        <taxon>Adhaeribacter</taxon>
    </lineage>
</organism>
<dbReference type="AlphaFoldDB" id="A0A369QMK4"/>
<feature type="domain" description="WYL" evidence="1">
    <location>
        <begin position="2"/>
        <end position="52"/>
    </location>
</feature>
<comment type="caution">
    <text evidence="2">The sequence shown here is derived from an EMBL/GenBank/DDBJ whole genome shotgun (WGS) entry which is preliminary data.</text>
</comment>
<dbReference type="InterPro" id="IPR026881">
    <property type="entry name" value="WYL_dom"/>
</dbReference>
<dbReference type="PROSITE" id="PS52050">
    <property type="entry name" value="WYL"/>
    <property type="match status" value="1"/>
</dbReference>
<proteinExistence type="predicted"/>
<gene>
    <name evidence="2" type="ORF">AHMF7616_04210</name>
</gene>
<name>A0A369QMK4_9BACT</name>
<dbReference type="RefSeq" id="WP_317047620.1">
    <property type="nucleotide sequence ID" value="NZ_QASA01000001.1"/>
</dbReference>
<dbReference type="Proteomes" id="UP000253919">
    <property type="component" value="Unassembled WGS sequence"/>
</dbReference>
<evidence type="ECO:0000259" key="1">
    <source>
        <dbReference type="Pfam" id="PF13280"/>
    </source>
</evidence>
<accession>A0A369QMK4</accession>
<keyword evidence="3" id="KW-1185">Reference proteome</keyword>
<sequence>MEYTNEAQKSSSRSIEAFALLSTQENWLLVAWCRLRQAFRYFRLDRINKLEILAEKFTPHQMTLQEYFDRYH</sequence>
<dbReference type="PANTHER" id="PTHR34580:SF1">
    <property type="entry name" value="PROTEIN PAFC"/>
    <property type="match status" value="1"/>
</dbReference>